<reference evidence="1" key="1">
    <citation type="submission" date="2023-11" db="EMBL/GenBank/DDBJ databases">
        <authorList>
            <person name="De Vega J J."/>
            <person name="De Vega J J."/>
        </authorList>
    </citation>
    <scope>NUCLEOTIDE SEQUENCE</scope>
</reference>
<sequence length="245" mass="26976">MPSDLFDLCNKKIAKDILSKSGVLVTLIEGVSSSKVHGTTGYVLKPADQGASGQEVLTFSGTTVIQLMRCRCSTWSEIISNLYDLGAAFHIVVEASTYTPSSYQPSYFHCRGLGVRAAGYIPDQHDLDTYWDLLKRFLLSPQGSLVLQAGGVVAHLARLIINNLQSELRSDDVNIKLAEQQLQINNTSFYFHALTEEEEDLVLGVYSIEINQLNPRTGKTSGHQEQRLSWWPQGGAFFTSGMSVG</sequence>
<organism evidence="1 2">
    <name type="scientific">Mycena citricolor</name>
    <dbReference type="NCBI Taxonomy" id="2018698"/>
    <lineage>
        <taxon>Eukaryota</taxon>
        <taxon>Fungi</taxon>
        <taxon>Dikarya</taxon>
        <taxon>Basidiomycota</taxon>
        <taxon>Agaricomycotina</taxon>
        <taxon>Agaricomycetes</taxon>
        <taxon>Agaricomycetidae</taxon>
        <taxon>Agaricales</taxon>
        <taxon>Marasmiineae</taxon>
        <taxon>Mycenaceae</taxon>
        <taxon>Mycena</taxon>
    </lineage>
</organism>
<comment type="caution">
    <text evidence="1">The sequence shown here is derived from an EMBL/GenBank/DDBJ whole genome shotgun (WGS) entry which is preliminary data.</text>
</comment>
<name>A0AAD2HQ18_9AGAR</name>
<keyword evidence="2" id="KW-1185">Reference proteome</keyword>
<evidence type="ECO:0000313" key="1">
    <source>
        <dbReference type="EMBL" id="CAK5278042.1"/>
    </source>
</evidence>
<dbReference type="EMBL" id="CAVNYO010000421">
    <property type="protein sequence ID" value="CAK5278042.1"/>
    <property type="molecule type" value="Genomic_DNA"/>
</dbReference>
<gene>
    <name evidence="1" type="ORF">MYCIT1_LOCUS27273</name>
</gene>
<proteinExistence type="predicted"/>
<accession>A0AAD2HQ18</accession>
<dbReference type="Proteomes" id="UP001295794">
    <property type="component" value="Unassembled WGS sequence"/>
</dbReference>
<evidence type="ECO:0000313" key="2">
    <source>
        <dbReference type="Proteomes" id="UP001295794"/>
    </source>
</evidence>
<dbReference type="AlphaFoldDB" id="A0AAD2HQ18"/>
<protein>
    <submittedName>
        <fullName evidence="1">Uncharacterized protein</fullName>
    </submittedName>
</protein>